<feature type="region of interest" description="Disordered" evidence="1">
    <location>
        <begin position="552"/>
        <end position="573"/>
    </location>
</feature>
<sequence length="573" mass="59536">MPDRTLQGEPAAHERPLDAVHLEVRWSRLAAVVDEAATTLLRAAFSTIIRESNDYTVVLMDPAGRTVAESRAGIPAFAALIGTLTRHLLEIFPAGTWHEGDVVITNDPWIATGHLPDIAMVSPVFHHGALVGFAGSAAHVPDIGGNPTLGVTDLMAEGLFIPPVHLYRDGTRNESVAALLRANVRLPVQVWGDLEAQAAAHEVCRRRAAELLEDIGEPDFGELSRLVHTMSDRSTRAAIAAVPDGVYRSSLDADGVEGRPTHIECTLTVDGEHIAIDYTGSSPQVGYAVNSTLNYTTAYSVHPLKLLLDPGTRTNHGSYRAITVSAPEGSILNPVFPAPVLARHLTGHLLSCAVHQALADVLPDRVLADSGGAPALRVQFAGRDEAGDPFAAILFASAGMGACARQDGLSTTAFPTNSGSGSIEALEATAPLLFRRKEFRTDSGGAGTRRGGLGQDIEVANPGKAPIRVALLGDRSQHPALGIAGGLPGAPAHAAYDDGRTPPLTSLSTLEPGTAITISFAGGGGYGPPSGRDPAAVAADLRAGLITPAAARRDYGTGAVPAADGTNDGKPNP</sequence>
<evidence type="ECO:0000313" key="4">
    <source>
        <dbReference type="Proteomes" id="UP000749040"/>
    </source>
</evidence>
<comment type="caution">
    <text evidence="3">The sequence shown here is derived from an EMBL/GenBank/DDBJ whole genome shotgun (WGS) entry which is preliminary data.</text>
</comment>
<gene>
    <name evidence="3" type="ORF">ITX44_00990</name>
</gene>
<dbReference type="PANTHER" id="PTHR11365">
    <property type="entry name" value="5-OXOPROLINASE RELATED"/>
    <property type="match status" value="1"/>
</dbReference>
<dbReference type="InterPro" id="IPR045079">
    <property type="entry name" value="Oxoprolinase-like"/>
</dbReference>
<proteinExistence type="predicted"/>
<keyword evidence="4" id="KW-1185">Reference proteome</keyword>
<evidence type="ECO:0000313" key="3">
    <source>
        <dbReference type="EMBL" id="MBM9503126.1"/>
    </source>
</evidence>
<dbReference type="Proteomes" id="UP000749040">
    <property type="component" value="Unassembled WGS sequence"/>
</dbReference>
<dbReference type="InterPro" id="IPR003692">
    <property type="entry name" value="Hydantoinase_B"/>
</dbReference>
<feature type="domain" description="Hydantoinase B/oxoprolinase" evidence="2">
    <location>
        <begin position="18"/>
        <end position="529"/>
    </location>
</feature>
<dbReference type="Pfam" id="PF02538">
    <property type="entry name" value="Hydantoinase_B"/>
    <property type="match status" value="1"/>
</dbReference>
<evidence type="ECO:0000256" key="1">
    <source>
        <dbReference type="SAM" id="MobiDB-lite"/>
    </source>
</evidence>
<protein>
    <submittedName>
        <fullName evidence="3">Hydantoinase B/oxoprolinase family protein</fullName>
    </submittedName>
</protein>
<organism evidence="3 4">
    <name type="scientific">Actinacidiphila acididurans</name>
    <dbReference type="NCBI Taxonomy" id="2784346"/>
    <lineage>
        <taxon>Bacteria</taxon>
        <taxon>Bacillati</taxon>
        <taxon>Actinomycetota</taxon>
        <taxon>Actinomycetes</taxon>
        <taxon>Kitasatosporales</taxon>
        <taxon>Streptomycetaceae</taxon>
        <taxon>Actinacidiphila</taxon>
    </lineage>
</organism>
<dbReference type="PANTHER" id="PTHR11365:SF23">
    <property type="entry name" value="HYPOTHETICAL 5-OXOPROLINASE (EUROFUNG)-RELATED"/>
    <property type="match status" value="1"/>
</dbReference>
<dbReference type="RefSeq" id="WP_205355005.1">
    <property type="nucleotide sequence ID" value="NZ_JADKYB010000001.1"/>
</dbReference>
<accession>A0ABS2TKU7</accession>
<name>A0ABS2TKU7_9ACTN</name>
<dbReference type="EMBL" id="JADKYB010000001">
    <property type="protein sequence ID" value="MBM9503126.1"/>
    <property type="molecule type" value="Genomic_DNA"/>
</dbReference>
<reference evidence="3 4" key="1">
    <citation type="submission" date="2021-01" db="EMBL/GenBank/DDBJ databases">
        <title>Streptomyces acididurans sp. nov., isolated from a peat swamp forest soil.</title>
        <authorList>
            <person name="Chantavorakit T."/>
            <person name="Duangmal K."/>
        </authorList>
    </citation>
    <scope>NUCLEOTIDE SEQUENCE [LARGE SCALE GENOMIC DNA]</scope>
    <source>
        <strain evidence="3 4">KK5PA1</strain>
    </source>
</reference>
<evidence type="ECO:0000259" key="2">
    <source>
        <dbReference type="Pfam" id="PF02538"/>
    </source>
</evidence>